<accession>A0A8H6TWA2</accession>
<keyword evidence="3" id="KW-1185">Reference proteome</keyword>
<evidence type="ECO:0000256" key="1">
    <source>
        <dbReference type="SAM" id="Coils"/>
    </source>
</evidence>
<protein>
    <submittedName>
        <fullName evidence="2">F-box domain-containing protein</fullName>
    </submittedName>
</protein>
<keyword evidence="1" id="KW-0175">Coiled coil</keyword>
<dbReference type="InterPro" id="IPR032675">
    <property type="entry name" value="LRR_dom_sf"/>
</dbReference>
<name>A0A8H6TWA2_9AGAR</name>
<dbReference type="Gene3D" id="3.80.10.10">
    <property type="entry name" value="Ribonuclease Inhibitor"/>
    <property type="match status" value="1"/>
</dbReference>
<organism evidence="2 3">
    <name type="scientific">Mycena sanguinolenta</name>
    <dbReference type="NCBI Taxonomy" id="230812"/>
    <lineage>
        <taxon>Eukaryota</taxon>
        <taxon>Fungi</taxon>
        <taxon>Dikarya</taxon>
        <taxon>Basidiomycota</taxon>
        <taxon>Agaricomycotina</taxon>
        <taxon>Agaricomycetes</taxon>
        <taxon>Agaricomycetidae</taxon>
        <taxon>Agaricales</taxon>
        <taxon>Marasmiineae</taxon>
        <taxon>Mycenaceae</taxon>
        <taxon>Mycena</taxon>
    </lineage>
</organism>
<sequence length="382" mass="42893">MSSIQALRARLEKISSEIVLQEKLLHQLRREKTLAQRQLNEAVDPVARLPLEISSEIFLQCLAPFPGQKPAGDRAPLLLLNICSAWTAIALSTPRLWSAVVIDFSCPEVSTQLLPTWLQRAGKHPLSISLRRNFCSHHIPTIVWLYRDQLKELEIVHEEDNSESDDLEDESSRILDLFGDATPEPLPLLETLIVRNEVEYRGLLAPQILQLLRLAPNLVNYTYSSTFLDDLSIPSEKPIHSTLRTLTFGSRGSPPDPDEGILSCLSFPALTDLSVDLRLSGCSIFAFLKRQPTPALRDLVLGMTDYNAPDSVELHECLNLIPSLVRFEMWCPRPRHLVQFCTNLADSPSFLPNLRTLTIYLSLTTSDSCWGVPTSCAFDPPH</sequence>
<feature type="coiled-coil region" evidence="1">
    <location>
        <begin position="4"/>
        <end position="31"/>
    </location>
</feature>
<reference evidence="2" key="1">
    <citation type="submission" date="2020-05" db="EMBL/GenBank/DDBJ databases">
        <title>Mycena genomes resolve the evolution of fungal bioluminescence.</title>
        <authorList>
            <person name="Tsai I.J."/>
        </authorList>
    </citation>
    <scope>NUCLEOTIDE SEQUENCE</scope>
    <source>
        <strain evidence="2">160909Yilan</strain>
    </source>
</reference>
<proteinExistence type="predicted"/>
<evidence type="ECO:0000313" key="2">
    <source>
        <dbReference type="EMBL" id="KAF7326585.1"/>
    </source>
</evidence>
<dbReference type="AlphaFoldDB" id="A0A8H6TWA2"/>
<dbReference type="OrthoDB" id="2840257at2759"/>
<gene>
    <name evidence="2" type="ORF">MSAN_02506000</name>
</gene>
<dbReference type="Proteomes" id="UP000623467">
    <property type="component" value="Unassembled WGS sequence"/>
</dbReference>
<comment type="caution">
    <text evidence="2">The sequence shown here is derived from an EMBL/GenBank/DDBJ whole genome shotgun (WGS) entry which is preliminary data.</text>
</comment>
<dbReference type="EMBL" id="JACAZH010000097">
    <property type="protein sequence ID" value="KAF7326585.1"/>
    <property type="molecule type" value="Genomic_DNA"/>
</dbReference>
<evidence type="ECO:0000313" key="3">
    <source>
        <dbReference type="Proteomes" id="UP000623467"/>
    </source>
</evidence>